<dbReference type="GO" id="GO:0006412">
    <property type="term" value="P:translation"/>
    <property type="evidence" value="ECO:0007669"/>
    <property type="project" value="UniProtKB-UniRule"/>
</dbReference>
<dbReference type="EMBL" id="PFBB01000015">
    <property type="protein sequence ID" value="PIR88572.1"/>
    <property type="molecule type" value="Genomic_DNA"/>
</dbReference>
<sequence length="126" mass="14652">MEAKEIKKVNKDSKEFVFDASEYILGRLATEISIILQGKHEASYEPRLAGSDRVLVKNAGKIKVTGRKMKEKMYHRSSQRPGHLRSETLEELLEKQPTEALRRAVYNMLPKNRLRQKRMNRLTIEA</sequence>
<evidence type="ECO:0000256" key="1">
    <source>
        <dbReference type="ARBA" id="ARBA00006227"/>
    </source>
</evidence>
<dbReference type="GO" id="GO:0005840">
    <property type="term" value="C:ribosome"/>
    <property type="evidence" value="ECO:0007669"/>
    <property type="project" value="UniProtKB-KW"/>
</dbReference>
<keyword evidence="3 4" id="KW-0687">Ribonucleoprotein</keyword>
<comment type="caution">
    <text evidence="5">The sequence shown here is derived from an EMBL/GenBank/DDBJ whole genome shotgun (WGS) entry which is preliminary data.</text>
</comment>
<evidence type="ECO:0000256" key="3">
    <source>
        <dbReference type="ARBA" id="ARBA00023274"/>
    </source>
</evidence>
<accession>A0A2H0UQ63</accession>
<organism evidence="5 6">
    <name type="scientific">Candidatus Harrisonbacteria bacterium CG10_big_fil_rev_8_21_14_0_10_44_23</name>
    <dbReference type="NCBI Taxonomy" id="1974585"/>
    <lineage>
        <taxon>Bacteria</taxon>
        <taxon>Candidatus Harrisoniibacteriota</taxon>
    </lineage>
</organism>
<comment type="function">
    <text evidence="4">This protein is one of the early assembly proteins of the 50S ribosomal subunit, although it is not seen to bind rRNA by itself. It is important during the early stages of 50S assembly.</text>
</comment>
<keyword evidence="2 4" id="KW-0689">Ribosomal protein</keyword>
<dbReference type="AlphaFoldDB" id="A0A2H0UQ63"/>
<dbReference type="InterPro" id="IPR005822">
    <property type="entry name" value="Ribosomal_uL13"/>
</dbReference>
<dbReference type="GO" id="GO:0017148">
    <property type="term" value="P:negative regulation of translation"/>
    <property type="evidence" value="ECO:0007669"/>
    <property type="project" value="TreeGrafter"/>
</dbReference>
<reference evidence="6" key="1">
    <citation type="submission" date="2017-09" db="EMBL/GenBank/DDBJ databases">
        <title>Depth-based differentiation of microbial function through sediment-hosted aquifers and enrichment of novel symbionts in the deep terrestrial subsurface.</title>
        <authorList>
            <person name="Probst A.J."/>
            <person name="Ladd B."/>
            <person name="Jarett J.K."/>
            <person name="Geller-Mcgrath D.E."/>
            <person name="Sieber C.M.K."/>
            <person name="Emerson J.B."/>
            <person name="Anantharaman K."/>
            <person name="Thomas B.C."/>
            <person name="Malmstrom R."/>
            <person name="Stieglmeier M."/>
            <person name="Klingl A."/>
            <person name="Woyke T."/>
            <person name="Ryan C.M."/>
            <person name="Banfield J.F."/>
        </authorList>
    </citation>
    <scope>NUCLEOTIDE SEQUENCE [LARGE SCALE GENOMIC DNA]</scope>
</reference>
<dbReference type="Gene3D" id="3.90.1180.10">
    <property type="entry name" value="Ribosomal protein L13"/>
    <property type="match status" value="1"/>
</dbReference>
<dbReference type="NCBIfam" id="TIGR01066">
    <property type="entry name" value="rplM_bact"/>
    <property type="match status" value="1"/>
</dbReference>
<dbReference type="Pfam" id="PF00572">
    <property type="entry name" value="Ribosomal_L13"/>
    <property type="match status" value="1"/>
</dbReference>
<protein>
    <recommendedName>
        <fullName evidence="4">Large ribosomal subunit protein uL13</fullName>
    </recommendedName>
</protein>
<dbReference type="PANTHER" id="PTHR11545:SF2">
    <property type="entry name" value="LARGE RIBOSOMAL SUBUNIT PROTEIN UL13M"/>
    <property type="match status" value="1"/>
</dbReference>
<dbReference type="PIRSF" id="PIRSF002181">
    <property type="entry name" value="Ribosomal_L13"/>
    <property type="match status" value="1"/>
</dbReference>
<dbReference type="CDD" id="cd00392">
    <property type="entry name" value="Ribosomal_L13"/>
    <property type="match status" value="1"/>
</dbReference>
<comment type="subunit">
    <text evidence="4">Part of the 50S ribosomal subunit.</text>
</comment>
<dbReference type="PANTHER" id="PTHR11545">
    <property type="entry name" value="RIBOSOMAL PROTEIN L13"/>
    <property type="match status" value="1"/>
</dbReference>
<dbReference type="SUPFAM" id="SSF52161">
    <property type="entry name" value="Ribosomal protein L13"/>
    <property type="match status" value="1"/>
</dbReference>
<dbReference type="InterPro" id="IPR036899">
    <property type="entry name" value="Ribosomal_uL13_sf"/>
</dbReference>
<proteinExistence type="inferred from homology"/>
<evidence type="ECO:0000313" key="5">
    <source>
        <dbReference type="EMBL" id="PIR88572.1"/>
    </source>
</evidence>
<evidence type="ECO:0000313" key="6">
    <source>
        <dbReference type="Proteomes" id="UP000229615"/>
    </source>
</evidence>
<dbReference type="GO" id="GO:1990904">
    <property type="term" value="C:ribonucleoprotein complex"/>
    <property type="evidence" value="ECO:0007669"/>
    <property type="project" value="UniProtKB-KW"/>
</dbReference>
<gene>
    <name evidence="4 5" type="primary">rplM</name>
    <name evidence="5" type="ORF">COU09_01560</name>
</gene>
<dbReference type="GO" id="GO:0003735">
    <property type="term" value="F:structural constituent of ribosome"/>
    <property type="evidence" value="ECO:0007669"/>
    <property type="project" value="InterPro"/>
</dbReference>
<evidence type="ECO:0000256" key="4">
    <source>
        <dbReference type="HAMAP-Rule" id="MF_01366"/>
    </source>
</evidence>
<evidence type="ECO:0000256" key="2">
    <source>
        <dbReference type="ARBA" id="ARBA00022980"/>
    </source>
</evidence>
<name>A0A2H0UQ63_9BACT</name>
<dbReference type="HAMAP" id="MF_01366">
    <property type="entry name" value="Ribosomal_uL13"/>
    <property type="match status" value="1"/>
</dbReference>
<dbReference type="GO" id="GO:0003729">
    <property type="term" value="F:mRNA binding"/>
    <property type="evidence" value="ECO:0007669"/>
    <property type="project" value="TreeGrafter"/>
</dbReference>
<comment type="similarity">
    <text evidence="1 4">Belongs to the universal ribosomal protein uL13 family.</text>
</comment>
<dbReference type="Proteomes" id="UP000229615">
    <property type="component" value="Unassembled WGS sequence"/>
</dbReference>
<dbReference type="InterPro" id="IPR005823">
    <property type="entry name" value="Ribosomal_uL13_bac-type"/>
</dbReference>